<dbReference type="Proteomes" id="UP000326757">
    <property type="component" value="Unassembled WGS sequence"/>
</dbReference>
<dbReference type="InterPro" id="IPR036770">
    <property type="entry name" value="Ankyrin_rpt-contain_sf"/>
</dbReference>
<dbReference type="InterPro" id="IPR031359">
    <property type="entry name" value="NACHT_N"/>
</dbReference>
<dbReference type="SUPFAM" id="SSF48403">
    <property type="entry name" value="Ankyrin repeat"/>
    <property type="match status" value="1"/>
</dbReference>
<name>A0A5N6KKY3_MONLA</name>
<evidence type="ECO:0000313" key="2">
    <source>
        <dbReference type="EMBL" id="KAB8304456.1"/>
    </source>
</evidence>
<proteinExistence type="predicted"/>
<reference evidence="2 3" key="1">
    <citation type="submission" date="2019-06" db="EMBL/GenBank/DDBJ databases">
        <title>Genome Sequence of the Brown Rot Fungal Pathogen Monilinia laxa.</title>
        <authorList>
            <person name="De Miccolis Angelini R.M."/>
            <person name="Landi L."/>
            <person name="Abate D."/>
            <person name="Pollastro S."/>
            <person name="Romanazzi G."/>
            <person name="Faretra F."/>
        </authorList>
    </citation>
    <scope>NUCLEOTIDE SEQUENCE [LARGE SCALE GENOMIC DNA]</scope>
    <source>
        <strain evidence="2 3">Mlax316</strain>
    </source>
</reference>
<dbReference type="SMART" id="SM00248">
    <property type="entry name" value="ANK"/>
    <property type="match status" value="2"/>
</dbReference>
<dbReference type="Pfam" id="PF17100">
    <property type="entry name" value="NACHT_N"/>
    <property type="match status" value="1"/>
</dbReference>
<evidence type="ECO:0000259" key="1">
    <source>
        <dbReference type="Pfam" id="PF17100"/>
    </source>
</evidence>
<dbReference type="Gene3D" id="1.25.40.20">
    <property type="entry name" value="Ankyrin repeat-containing domain"/>
    <property type="match status" value="1"/>
</dbReference>
<protein>
    <recommendedName>
        <fullName evidence="1">NWD NACHT-NTPase N-terminal domain-containing protein</fullName>
    </recommendedName>
</protein>
<feature type="domain" description="NWD NACHT-NTPase N-terminal" evidence="1">
    <location>
        <begin position="86"/>
        <end position="282"/>
    </location>
</feature>
<keyword evidence="3" id="KW-1185">Reference proteome</keyword>
<organism evidence="2 3">
    <name type="scientific">Monilinia laxa</name>
    <name type="common">Brown rot fungus</name>
    <name type="synonym">Sclerotinia laxa</name>
    <dbReference type="NCBI Taxonomy" id="61186"/>
    <lineage>
        <taxon>Eukaryota</taxon>
        <taxon>Fungi</taxon>
        <taxon>Dikarya</taxon>
        <taxon>Ascomycota</taxon>
        <taxon>Pezizomycotina</taxon>
        <taxon>Leotiomycetes</taxon>
        <taxon>Helotiales</taxon>
        <taxon>Sclerotiniaceae</taxon>
        <taxon>Monilinia</taxon>
    </lineage>
</organism>
<gene>
    <name evidence="2" type="ORF">EYC80_003850</name>
</gene>
<dbReference type="InterPro" id="IPR002110">
    <property type="entry name" value="Ankyrin_rpt"/>
</dbReference>
<dbReference type="AlphaFoldDB" id="A0A5N6KKY3"/>
<dbReference type="EMBL" id="VIGI01000001">
    <property type="protein sequence ID" value="KAB8304456.1"/>
    <property type="molecule type" value="Genomic_DNA"/>
</dbReference>
<sequence length="481" mass="54260">MRSWVRKHVRRYKFGRSEQKDQLKWAGGEAGVTGDSVPSIPGSISPDIDPEPGREILAWSSTILPALSNILLRDEDNRKILDIYQKILREESGISQSSNEEAPHYLLRIIDRNLKLIDEQDWKARLGNASVELRKVFNSIAKAAQYAQSFVGTVVSGEPHAALAWAGVSLLLPLLVNASEQPRSLIEGIDYISRMLCQSAVIECLYQEHIDSAPLAAITIDTGKLRSQFEEDLTMFYAQVLQYQCRATCQLQSNKATRVARDMAKLDNWEGMLSELKECEVACDKSRVVLDSEKLNREFQNLDDAIKCESCFEYQGYPFFQVAIAYNDECALTYLIDLGLNPNYELLCYNMTLITWAICNRRPAMVQALLKRGVDVNGSRLRGCSPLSKVLLFTNSDLRIMKVNDNDDDLSLEFLNSLWNHDCIVGILLMAGAETIGSTKLEFMALSDFHDRQKRRRDLGVCTDTGFYLEKLRKVIDAGSS</sequence>
<comment type="caution">
    <text evidence="2">The sequence shown here is derived from an EMBL/GenBank/DDBJ whole genome shotgun (WGS) entry which is preliminary data.</text>
</comment>
<accession>A0A5N6KKY3</accession>
<dbReference type="OrthoDB" id="3563344at2759"/>
<evidence type="ECO:0000313" key="3">
    <source>
        <dbReference type="Proteomes" id="UP000326757"/>
    </source>
</evidence>